<name>A0A2M3ZLR5_9DIPT</name>
<accession>A0A2M3ZLR5</accession>
<dbReference type="EMBL" id="GGFM01008725">
    <property type="protein sequence ID" value="MBW29476.1"/>
    <property type="molecule type" value="Transcribed_RNA"/>
</dbReference>
<sequence length="151" mass="17111">MLQLLQFFLFLRPSGPFAACLQTTATFFPVGALLTGRFVGNVHRHIVMSVSLYLRSTARFGYHQVFGFILFARQRINFRLFGPFVPKVRIIDVDVTPVGRRREGGLRKGGSLFALHRNDLGAPQKNRIDIFFTKLVASIIVHHRTIGTLLE</sequence>
<keyword evidence="1" id="KW-0732">Signal</keyword>
<dbReference type="AlphaFoldDB" id="A0A2M3ZLR5"/>
<feature type="chain" id="PRO_5014688695" description="Secreted peptide" evidence="1">
    <location>
        <begin position="19"/>
        <end position="151"/>
    </location>
</feature>
<reference evidence="2" key="1">
    <citation type="submission" date="2018-01" db="EMBL/GenBank/DDBJ databases">
        <title>An insight into the sialome of Amazonian anophelines.</title>
        <authorList>
            <person name="Ribeiro J.M."/>
            <person name="Scarpassa V."/>
            <person name="Calvo E."/>
        </authorList>
    </citation>
    <scope>NUCLEOTIDE SEQUENCE</scope>
    <source>
        <tissue evidence="2">Salivary glands</tissue>
    </source>
</reference>
<evidence type="ECO:0008006" key="3">
    <source>
        <dbReference type="Google" id="ProtNLM"/>
    </source>
</evidence>
<protein>
    <recommendedName>
        <fullName evidence="3">Secreted peptide</fullName>
    </recommendedName>
</protein>
<proteinExistence type="predicted"/>
<evidence type="ECO:0000256" key="1">
    <source>
        <dbReference type="SAM" id="SignalP"/>
    </source>
</evidence>
<feature type="signal peptide" evidence="1">
    <location>
        <begin position="1"/>
        <end position="18"/>
    </location>
</feature>
<evidence type="ECO:0000313" key="2">
    <source>
        <dbReference type="EMBL" id="MBW29476.1"/>
    </source>
</evidence>
<organism evidence="2">
    <name type="scientific">Anopheles braziliensis</name>
    <dbReference type="NCBI Taxonomy" id="58242"/>
    <lineage>
        <taxon>Eukaryota</taxon>
        <taxon>Metazoa</taxon>
        <taxon>Ecdysozoa</taxon>
        <taxon>Arthropoda</taxon>
        <taxon>Hexapoda</taxon>
        <taxon>Insecta</taxon>
        <taxon>Pterygota</taxon>
        <taxon>Neoptera</taxon>
        <taxon>Endopterygota</taxon>
        <taxon>Diptera</taxon>
        <taxon>Nematocera</taxon>
        <taxon>Culicoidea</taxon>
        <taxon>Culicidae</taxon>
        <taxon>Anophelinae</taxon>
        <taxon>Anopheles</taxon>
    </lineage>
</organism>